<dbReference type="InterPro" id="IPR059063">
    <property type="entry name" value="SocB"/>
</dbReference>
<evidence type="ECO:0000313" key="2">
    <source>
        <dbReference type="Proteomes" id="UP000230709"/>
    </source>
</evidence>
<accession>A0A2D2D259</accession>
<dbReference type="Pfam" id="PF26318">
    <property type="entry name" value="SocB"/>
    <property type="match status" value="1"/>
</dbReference>
<keyword evidence="2" id="KW-1185">Reference proteome</keyword>
<proteinExistence type="predicted"/>
<dbReference type="Proteomes" id="UP000230709">
    <property type="component" value="Chromosome"/>
</dbReference>
<protein>
    <submittedName>
        <fullName evidence="1">Uncharacterized protein</fullName>
    </submittedName>
</protein>
<gene>
    <name evidence="1" type="ORF">CQW49_15255</name>
</gene>
<evidence type="ECO:0000313" key="1">
    <source>
        <dbReference type="EMBL" id="ATQ69083.1"/>
    </source>
</evidence>
<dbReference type="NCBIfam" id="NF047746">
    <property type="entry name" value="SocB_toxin"/>
    <property type="match status" value="1"/>
</dbReference>
<dbReference type="AlphaFoldDB" id="A0A2D2D259"/>
<organism evidence="1 2">
    <name type="scientific">Methylosinus trichosporium (strain ATCC 35070 / NCIMB 11131 / UNIQEM 75 / OB3b)</name>
    <dbReference type="NCBI Taxonomy" id="595536"/>
    <lineage>
        <taxon>Bacteria</taxon>
        <taxon>Pseudomonadati</taxon>
        <taxon>Pseudomonadota</taxon>
        <taxon>Alphaproteobacteria</taxon>
        <taxon>Hyphomicrobiales</taxon>
        <taxon>Methylocystaceae</taxon>
        <taxon>Methylosinus</taxon>
    </lineage>
</organism>
<reference evidence="2" key="1">
    <citation type="submission" date="2017-10" db="EMBL/GenBank/DDBJ databases">
        <title>Completed PacBio SMRT sequence of Methylosinus trichosporium OB3b reveals presence of a third large plasmid.</title>
        <authorList>
            <person name="Charles T.C."/>
            <person name="Lynch M.D.J."/>
            <person name="Heil J.R."/>
            <person name="Cheng J."/>
        </authorList>
    </citation>
    <scope>NUCLEOTIDE SEQUENCE [LARGE SCALE GENOMIC DNA]</scope>
    <source>
        <strain evidence="2">OB3b</strain>
    </source>
</reference>
<dbReference type="KEGG" id="mtw:CQW49_15255"/>
<dbReference type="RefSeq" id="WP_003611768.1">
    <property type="nucleotide sequence ID" value="NZ_ADVE02000001.1"/>
</dbReference>
<name>A0A2D2D259_METT3</name>
<dbReference type="EMBL" id="CP023737">
    <property type="protein sequence ID" value="ATQ69083.1"/>
    <property type="molecule type" value="Genomic_DNA"/>
</dbReference>
<sequence>MKIRPLPDLDLARIAPLPSDQKRAALRQMKLGHPPYSYQPMRRSMLDILNVEAGPLGVVSRAPWQQVADQISKVSRSAEEAEANVAVALALYGYATAEGIAGRRHEFFPLAIGVSEKVSLWLPAVIAIGGKPLVPFIDPRRTKKLTSEGRRFAFSVMHERIRAADPDFAEVELGILQFGGNSEDRKTRTPRLFTARDVALFDFEAIDAMVRETYQLWREVLTEREAEARRRGTGTTGPLI</sequence>